<protein>
    <submittedName>
        <fullName evidence="5">Unannotated protein</fullName>
    </submittedName>
</protein>
<keyword evidence="1" id="KW-0547">Nucleotide-binding</keyword>
<dbReference type="Gene3D" id="3.40.50.300">
    <property type="entry name" value="P-loop containing nucleotide triphosphate hydrolases"/>
    <property type="match status" value="1"/>
</dbReference>
<dbReference type="GO" id="GO:0005524">
    <property type="term" value="F:ATP binding"/>
    <property type="evidence" value="ECO:0007669"/>
    <property type="project" value="UniProtKB-KW"/>
</dbReference>
<dbReference type="GO" id="GO:0006302">
    <property type="term" value="P:double-strand break repair"/>
    <property type="evidence" value="ECO:0007669"/>
    <property type="project" value="TreeGrafter"/>
</dbReference>
<dbReference type="Gene3D" id="3.40.1440.60">
    <property type="entry name" value="PriA, 3(prime) DNA-binding domain"/>
    <property type="match status" value="1"/>
</dbReference>
<organism evidence="5">
    <name type="scientific">freshwater metagenome</name>
    <dbReference type="NCBI Taxonomy" id="449393"/>
    <lineage>
        <taxon>unclassified sequences</taxon>
        <taxon>metagenomes</taxon>
        <taxon>ecological metagenomes</taxon>
    </lineage>
</organism>
<dbReference type="SUPFAM" id="SSF52540">
    <property type="entry name" value="P-loop containing nucleoside triphosphate hydrolases"/>
    <property type="match status" value="1"/>
</dbReference>
<reference evidence="5" key="1">
    <citation type="submission" date="2020-05" db="EMBL/GenBank/DDBJ databases">
        <authorList>
            <person name="Chiriac C."/>
            <person name="Salcher M."/>
            <person name="Ghai R."/>
            <person name="Kavagutti S V."/>
        </authorList>
    </citation>
    <scope>NUCLEOTIDE SEQUENCE</scope>
</reference>
<dbReference type="PANTHER" id="PTHR30580">
    <property type="entry name" value="PRIMOSOMAL PROTEIN N"/>
    <property type="match status" value="1"/>
</dbReference>
<keyword evidence="2" id="KW-0067">ATP-binding</keyword>
<dbReference type="InterPro" id="IPR041222">
    <property type="entry name" value="PriA_3primeBD"/>
</dbReference>
<evidence type="ECO:0000256" key="1">
    <source>
        <dbReference type="ARBA" id="ARBA00022741"/>
    </source>
</evidence>
<proteinExistence type="predicted"/>
<dbReference type="GO" id="GO:0003677">
    <property type="term" value="F:DNA binding"/>
    <property type="evidence" value="ECO:0007669"/>
    <property type="project" value="UniProtKB-KW"/>
</dbReference>
<dbReference type="InterPro" id="IPR042115">
    <property type="entry name" value="PriA_3primeBD_sf"/>
</dbReference>
<evidence type="ECO:0000313" key="5">
    <source>
        <dbReference type="EMBL" id="CAB4996259.1"/>
    </source>
</evidence>
<feature type="domain" description="Primosomal protein N' 3' DNA-binding" evidence="4">
    <location>
        <begin position="28"/>
        <end position="127"/>
    </location>
</feature>
<gene>
    <name evidence="5" type="ORF">UFOPK4049_00147</name>
</gene>
<sequence>MATRRLTLRAQVVSAQATALAEDLPVAQVLVDTGVPHLDQYFDYLIPQKYADSAQSGVRVQVPFNSQELEGVILSRTELDQSRKNLKSITKVLSPIPIMSSETIALLMDCAKRWASLPYDIIRSAIPPRVASAERSFAAVTEESLLPTETKTKIDGGALAEPKLRAYYALPPHSAVESELREIIRVRSALGPVLVILPTTRSLVNLQEELVAQGISSVNLAADLPRAERYLNYLLFASGKRQIALGLRGAVFTPMKASSTILLYGEQSEHLYEPRTPGWNARDVALLRKEQNLILVGYSPSSEAALLIENSELKLVATKTHVKVLGLAQSHGELLPSGIFPVVRNALKKGPVLALVPRKGYGNALLCSKCRNISRCTCGGRLIVSAKNAVPICAHCATAFPDWRCAFCSSNEKYIASRGIDRFVEEIGRAFPGAKIINSSGENIFDRVGDEPAIVVATPGAQPRTTGGYSAVVILEGLRFLADSQLRAMESAREIFFSTIAMSAPDTTSVVVLDESNPLIGELNRWSIGRLARAELADRLATKLPPYYRQVLFQGEAREILRLSEGFVQMQSDLRLPVEVEIIGPIEKSGGEAALLLTAPLDESAELIQVVAQVNRRRSVAKKKALSLRIDPYLIS</sequence>
<keyword evidence="3" id="KW-0238">DNA-binding</keyword>
<name>A0A6J7NZC7_9ZZZZ</name>
<dbReference type="GO" id="GO:0006270">
    <property type="term" value="P:DNA replication initiation"/>
    <property type="evidence" value="ECO:0007669"/>
    <property type="project" value="TreeGrafter"/>
</dbReference>
<evidence type="ECO:0000256" key="2">
    <source>
        <dbReference type="ARBA" id="ARBA00022840"/>
    </source>
</evidence>
<dbReference type="GO" id="GO:0006310">
    <property type="term" value="P:DNA recombination"/>
    <property type="evidence" value="ECO:0007669"/>
    <property type="project" value="TreeGrafter"/>
</dbReference>
<dbReference type="EMBL" id="CAFBPB010000010">
    <property type="protein sequence ID" value="CAB4996259.1"/>
    <property type="molecule type" value="Genomic_DNA"/>
</dbReference>
<dbReference type="GO" id="GO:0043138">
    <property type="term" value="F:3'-5' DNA helicase activity"/>
    <property type="evidence" value="ECO:0007669"/>
    <property type="project" value="TreeGrafter"/>
</dbReference>
<evidence type="ECO:0000259" key="4">
    <source>
        <dbReference type="Pfam" id="PF17764"/>
    </source>
</evidence>
<dbReference type="InterPro" id="IPR027417">
    <property type="entry name" value="P-loop_NTPase"/>
</dbReference>
<dbReference type="PANTHER" id="PTHR30580:SF0">
    <property type="entry name" value="PRIMOSOMAL PROTEIN N"/>
    <property type="match status" value="1"/>
</dbReference>
<evidence type="ECO:0000256" key="3">
    <source>
        <dbReference type="ARBA" id="ARBA00023125"/>
    </source>
</evidence>
<accession>A0A6J7NZC7</accession>
<dbReference type="Pfam" id="PF17764">
    <property type="entry name" value="PriA_3primeBD"/>
    <property type="match status" value="1"/>
</dbReference>
<dbReference type="AlphaFoldDB" id="A0A6J7NZC7"/>